<dbReference type="Pfam" id="PF07715">
    <property type="entry name" value="Plug"/>
    <property type="match status" value="1"/>
</dbReference>
<evidence type="ECO:0000259" key="15">
    <source>
        <dbReference type="Pfam" id="PF00593"/>
    </source>
</evidence>
<feature type="domain" description="TonB-dependent receptor plug" evidence="16">
    <location>
        <begin position="105"/>
        <end position="206"/>
    </location>
</feature>
<dbReference type="Pfam" id="PF00593">
    <property type="entry name" value="TonB_dep_Rec_b-barrel"/>
    <property type="match status" value="1"/>
</dbReference>
<accession>A0A832EIG0</accession>
<evidence type="ECO:0000259" key="16">
    <source>
        <dbReference type="Pfam" id="PF07715"/>
    </source>
</evidence>
<keyword evidence="7" id="KW-0408">Iron</keyword>
<evidence type="ECO:0000313" key="17">
    <source>
        <dbReference type="EMBL" id="HFK95903.1"/>
    </source>
</evidence>
<keyword evidence="8" id="KW-0406">Ion transport</keyword>
<comment type="caution">
    <text evidence="17">The sequence shown here is derived from an EMBL/GenBank/DDBJ whole genome shotgun (WGS) entry which is preliminary data.</text>
</comment>
<reference evidence="17" key="1">
    <citation type="journal article" date="2020" name="mSystems">
        <title>Genome- and Community-Level Interaction Insights into Carbon Utilization and Element Cycling Functions of Hydrothermarchaeota in Hydrothermal Sediment.</title>
        <authorList>
            <person name="Zhou Z."/>
            <person name="Liu Y."/>
            <person name="Xu W."/>
            <person name="Pan J."/>
            <person name="Luo Z.H."/>
            <person name="Li M."/>
        </authorList>
    </citation>
    <scope>NUCLEOTIDE SEQUENCE [LARGE SCALE GENOMIC DNA]</scope>
    <source>
        <strain evidence="17">SpSt-456</strain>
    </source>
</reference>
<keyword evidence="2 12" id="KW-0813">Transport</keyword>
<keyword evidence="4" id="KW-0410">Iron transport</keyword>
<feature type="region of interest" description="Disordered" evidence="14">
    <location>
        <begin position="22"/>
        <end position="47"/>
    </location>
</feature>
<feature type="compositionally biased region" description="Pro residues" evidence="14">
    <location>
        <begin position="497"/>
        <end position="507"/>
    </location>
</feature>
<evidence type="ECO:0000256" key="2">
    <source>
        <dbReference type="ARBA" id="ARBA00022448"/>
    </source>
</evidence>
<evidence type="ECO:0000256" key="8">
    <source>
        <dbReference type="ARBA" id="ARBA00023065"/>
    </source>
</evidence>
<sequence length="790" mass="87667">MRGHGTPKSCNGSGAWQETSTINAEEGSMKTRHGTTTTPPMGDGRGPLSGLGVLKSLPAVLFLSTVLFAPFSALGEEKAAAEKKVEDIVVEAEKILTPTRQADETVYTGTAVTKKGIEAQGPRASTSVYETLRILPGIQVESADPFGLAAEQQAIRVRGVRGYLGALTVEGIPNYGGNPIGPRDYIYDMINVESVSVYKGAVPGDLGTGVGSRGGALWLQPKWPKEDFGVSLGQSVGSHSYTRTVGRVDSGTIEPLGTKLSASYSYTEVDKWKGPGKVGPRNNANVMVQQAVGDWLDAKLWVNVNDLDQNLYKPLTYQQTRDLSDTYNKDYNKSRTGVPAQDIHYYNYNKGSYNNSDVFALLTFKPWEHFQFVLKPYYADEDTEIYQGTAAQGGLIQKRYRDIDRTGIIAEARGSMAPFAATLGYLYEESDMNITQKNYGISGMNLVYKGVGVAATTGTTYIHSPYLKVSGSHGPFDWQAGMKSFRFEDSDSEGYTTPPPSYTPVPAPDLNREARTYEIWLPTVGLGYRLLDDLSVYASYGKNFIRPYSYLPLVSLYNTNRKTFQAAGLTLNDLFEGYDIERSDNVDLGFRWNTQWFELAPTLFYAKHKNLLTTVYDPRVNLSYQQNIGKAEGYGLDVETNVFLMKNLTLFLNPTFTVLEYDDDITYQGKTFDVEGEQVVDTPKYMVRAGLLYSYKDLELIPSVRFSGKRYGDIQHNEKIDSFTVVDFGARYKWKNVFFNNTLNLSLDIYNVFNKRYVSLINVSDDSRGGAASYYAGAPFTAILSATLEF</sequence>
<name>A0A832EIG0_9BACT</name>
<dbReference type="PROSITE" id="PS52016">
    <property type="entry name" value="TONB_DEPENDENT_REC_3"/>
    <property type="match status" value="1"/>
</dbReference>
<evidence type="ECO:0000256" key="7">
    <source>
        <dbReference type="ARBA" id="ARBA00023004"/>
    </source>
</evidence>
<evidence type="ECO:0000256" key="3">
    <source>
        <dbReference type="ARBA" id="ARBA00022452"/>
    </source>
</evidence>
<dbReference type="PANTHER" id="PTHR32552:SF89">
    <property type="entry name" value="CATECHOLATE SIDEROPHORE RECEPTOR FIU"/>
    <property type="match status" value="1"/>
</dbReference>
<keyword evidence="17" id="KW-0675">Receptor</keyword>
<keyword evidence="3 12" id="KW-1134">Transmembrane beta strand</keyword>
<evidence type="ECO:0000256" key="10">
    <source>
        <dbReference type="ARBA" id="ARBA00023136"/>
    </source>
</evidence>
<dbReference type="AlphaFoldDB" id="A0A832EIG0"/>
<evidence type="ECO:0000256" key="14">
    <source>
        <dbReference type="SAM" id="MobiDB-lite"/>
    </source>
</evidence>
<evidence type="ECO:0000256" key="6">
    <source>
        <dbReference type="ARBA" id="ARBA00022729"/>
    </source>
</evidence>
<evidence type="ECO:0000256" key="13">
    <source>
        <dbReference type="RuleBase" id="RU003357"/>
    </source>
</evidence>
<dbReference type="GO" id="GO:0009279">
    <property type="term" value="C:cell outer membrane"/>
    <property type="evidence" value="ECO:0007669"/>
    <property type="project" value="UniProtKB-SubCell"/>
</dbReference>
<keyword evidence="6" id="KW-0732">Signal</keyword>
<dbReference type="PANTHER" id="PTHR32552">
    <property type="entry name" value="FERRICHROME IRON RECEPTOR-RELATED"/>
    <property type="match status" value="1"/>
</dbReference>
<dbReference type="GO" id="GO:0015344">
    <property type="term" value="F:siderophore uptake transmembrane transporter activity"/>
    <property type="evidence" value="ECO:0007669"/>
    <property type="project" value="TreeGrafter"/>
</dbReference>
<keyword evidence="11 12" id="KW-0998">Cell outer membrane</keyword>
<evidence type="ECO:0000256" key="4">
    <source>
        <dbReference type="ARBA" id="ARBA00022496"/>
    </source>
</evidence>
<gene>
    <name evidence="17" type="ORF">ENS06_01100</name>
</gene>
<organism evidence="17">
    <name type="scientific">Desulfacinum infernum</name>
    <dbReference type="NCBI Taxonomy" id="35837"/>
    <lineage>
        <taxon>Bacteria</taxon>
        <taxon>Pseudomonadati</taxon>
        <taxon>Thermodesulfobacteriota</taxon>
        <taxon>Syntrophobacteria</taxon>
        <taxon>Syntrophobacterales</taxon>
        <taxon>Syntrophobacteraceae</taxon>
        <taxon>Desulfacinum</taxon>
    </lineage>
</organism>
<keyword evidence="9 13" id="KW-0798">TonB box</keyword>
<evidence type="ECO:0000256" key="12">
    <source>
        <dbReference type="PROSITE-ProRule" id="PRU01360"/>
    </source>
</evidence>
<dbReference type="InterPro" id="IPR036942">
    <property type="entry name" value="Beta-barrel_TonB_sf"/>
</dbReference>
<evidence type="ECO:0000256" key="5">
    <source>
        <dbReference type="ARBA" id="ARBA00022692"/>
    </source>
</evidence>
<comment type="similarity">
    <text evidence="12 13">Belongs to the TonB-dependent receptor family.</text>
</comment>
<protein>
    <submittedName>
        <fullName evidence="17">TonB-dependent receptor</fullName>
    </submittedName>
</protein>
<dbReference type="SUPFAM" id="SSF56935">
    <property type="entry name" value="Porins"/>
    <property type="match status" value="1"/>
</dbReference>
<dbReference type="InterPro" id="IPR000531">
    <property type="entry name" value="Beta-barrel_TonB"/>
</dbReference>
<keyword evidence="10 12" id="KW-0472">Membrane</keyword>
<evidence type="ECO:0000256" key="1">
    <source>
        <dbReference type="ARBA" id="ARBA00004571"/>
    </source>
</evidence>
<evidence type="ECO:0000256" key="11">
    <source>
        <dbReference type="ARBA" id="ARBA00023237"/>
    </source>
</evidence>
<proteinExistence type="inferred from homology"/>
<dbReference type="Gene3D" id="2.40.170.20">
    <property type="entry name" value="TonB-dependent receptor, beta-barrel domain"/>
    <property type="match status" value="1"/>
</dbReference>
<dbReference type="InterPro" id="IPR012910">
    <property type="entry name" value="Plug_dom"/>
</dbReference>
<feature type="region of interest" description="Disordered" evidence="14">
    <location>
        <begin position="489"/>
        <end position="508"/>
    </location>
</feature>
<comment type="subcellular location">
    <subcellularLocation>
        <location evidence="1 12">Cell outer membrane</location>
        <topology evidence="1 12">Multi-pass membrane protein</topology>
    </subcellularLocation>
</comment>
<keyword evidence="5 12" id="KW-0812">Transmembrane</keyword>
<feature type="domain" description="TonB-dependent receptor-like beta-barrel" evidence="15">
    <location>
        <begin position="299"/>
        <end position="752"/>
    </location>
</feature>
<dbReference type="EMBL" id="DSTK01000005">
    <property type="protein sequence ID" value="HFK95903.1"/>
    <property type="molecule type" value="Genomic_DNA"/>
</dbReference>
<dbReference type="Gene3D" id="2.170.130.10">
    <property type="entry name" value="TonB-dependent receptor, plug domain"/>
    <property type="match status" value="1"/>
</dbReference>
<evidence type="ECO:0000256" key="9">
    <source>
        <dbReference type="ARBA" id="ARBA00023077"/>
    </source>
</evidence>
<dbReference type="InterPro" id="IPR039426">
    <property type="entry name" value="TonB-dep_rcpt-like"/>
</dbReference>
<dbReference type="InterPro" id="IPR037066">
    <property type="entry name" value="Plug_dom_sf"/>
</dbReference>